<reference evidence="3 4" key="1">
    <citation type="submission" date="2018-06" db="EMBL/GenBank/DDBJ databases">
        <title>Genomic Encyclopedia of Archaeal and Bacterial Type Strains, Phase II (KMG-II): from individual species to whole genera.</title>
        <authorList>
            <person name="Goeker M."/>
        </authorList>
    </citation>
    <scope>NUCLEOTIDE SEQUENCE [LARGE SCALE GENOMIC DNA]</scope>
    <source>
        <strain evidence="3 4">DSM 24464</strain>
    </source>
</reference>
<dbReference type="GO" id="GO:0072344">
    <property type="term" value="P:rescue of stalled ribosome"/>
    <property type="evidence" value="ECO:0007669"/>
    <property type="project" value="TreeGrafter"/>
</dbReference>
<dbReference type="GO" id="GO:0003747">
    <property type="term" value="F:translation release factor activity"/>
    <property type="evidence" value="ECO:0007669"/>
    <property type="project" value="InterPro"/>
</dbReference>
<accession>A0A327RE42</accession>
<evidence type="ECO:0000259" key="2">
    <source>
        <dbReference type="PROSITE" id="PS00745"/>
    </source>
</evidence>
<evidence type="ECO:0000313" key="3">
    <source>
        <dbReference type="EMBL" id="RAJ14961.1"/>
    </source>
</evidence>
<dbReference type="GO" id="GO:0004045">
    <property type="term" value="F:peptidyl-tRNA hydrolase activity"/>
    <property type="evidence" value="ECO:0007669"/>
    <property type="project" value="TreeGrafter"/>
</dbReference>
<dbReference type="EMBL" id="QLLO01000004">
    <property type="protein sequence ID" value="RAJ14961.1"/>
    <property type="molecule type" value="Genomic_DNA"/>
</dbReference>
<feature type="region of interest" description="Disordered" evidence="1">
    <location>
        <begin position="116"/>
        <end position="135"/>
    </location>
</feature>
<dbReference type="PANTHER" id="PTHR47814">
    <property type="entry name" value="PEPTIDYL-TRNA HYDROLASE ARFB"/>
    <property type="match status" value="1"/>
</dbReference>
<dbReference type="NCBIfam" id="NF006718">
    <property type="entry name" value="PRK09256.1"/>
    <property type="match status" value="1"/>
</dbReference>
<evidence type="ECO:0000256" key="1">
    <source>
        <dbReference type="SAM" id="MobiDB-lite"/>
    </source>
</evidence>
<organism evidence="3 4">
    <name type="scientific">Olleya aquimaris</name>
    <dbReference type="NCBI Taxonomy" id="639310"/>
    <lineage>
        <taxon>Bacteria</taxon>
        <taxon>Pseudomonadati</taxon>
        <taxon>Bacteroidota</taxon>
        <taxon>Flavobacteriia</taxon>
        <taxon>Flavobacteriales</taxon>
        <taxon>Flavobacteriaceae</taxon>
    </lineage>
</organism>
<proteinExistence type="predicted"/>
<name>A0A327RE42_9FLAO</name>
<dbReference type="OrthoDB" id="9815709at2"/>
<dbReference type="PANTHER" id="PTHR47814:SF1">
    <property type="entry name" value="PEPTIDYL-TRNA HYDROLASE ARFB"/>
    <property type="match status" value="1"/>
</dbReference>
<feature type="compositionally biased region" description="Basic and acidic residues" evidence="1">
    <location>
        <begin position="121"/>
        <end position="135"/>
    </location>
</feature>
<dbReference type="Pfam" id="PF00472">
    <property type="entry name" value="RF-1"/>
    <property type="match status" value="1"/>
</dbReference>
<dbReference type="InterPro" id="IPR000352">
    <property type="entry name" value="Pep_chain_release_fac_I"/>
</dbReference>
<feature type="domain" description="Prokaryotic-type class I peptide chain release factors" evidence="2">
    <location>
        <begin position="17"/>
        <end position="33"/>
    </location>
</feature>
<dbReference type="Proteomes" id="UP000248703">
    <property type="component" value="Unassembled WGS sequence"/>
</dbReference>
<dbReference type="GO" id="GO:0043022">
    <property type="term" value="F:ribosome binding"/>
    <property type="evidence" value="ECO:0007669"/>
    <property type="project" value="TreeGrafter"/>
</dbReference>
<dbReference type="SUPFAM" id="SSF110916">
    <property type="entry name" value="Peptidyl-tRNA hydrolase domain-like"/>
    <property type="match status" value="1"/>
</dbReference>
<evidence type="ECO:0000313" key="4">
    <source>
        <dbReference type="Proteomes" id="UP000248703"/>
    </source>
</evidence>
<keyword evidence="4" id="KW-1185">Reference proteome</keyword>
<dbReference type="Gene3D" id="3.30.160.20">
    <property type="match status" value="1"/>
</dbReference>
<comment type="caution">
    <text evidence="3">The sequence shown here is derived from an EMBL/GenBank/DDBJ whole genome shotgun (WGS) entry which is preliminary data.</text>
</comment>
<sequence length="135" mass="15187">MLDKTALQKEFNLKAIRSSGSGGQHVNKVATKIELSFSVAESLVLTQDQKQLIQEKLSSRLTKDQVLILQCGETRSQLKNKGIVIQRALSILEAALKVETLRKPTKIPRAVIKKRLKSKKMNAERKANRKKPNIE</sequence>
<dbReference type="AlphaFoldDB" id="A0A327RE42"/>
<dbReference type="RefSeq" id="WP_111659640.1">
    <property type="nucleotide sequence ID" value="NZ_QLLO01000004.1"/>
</dbReference>
<dbReference type="PROSITE" id="PS00745">
    <property type="entry name" value="RF_PROK_I"/>
    <property type="match status" value="1"/>
</dbReference>
<protein>
    <submittedName>
        <fullName evidence="3">Ribosome-associated protein</fullName>
    </submittedName>
</protein>
<gene>
    <name evidence="3" type="ORF">LY08_01308</name>
</gene>